<evidence type="ECO:0000313" key="2">
    <source>
        <dbReference type="Proteomes" id="UP000324222"/>
    </source>
</evidence>
<proteinExistence type="predicted"/>
<organism evidence="1 2">
    <name type="scientific">Portunus trituberculatus</name>
    <name type="common">Swimming crab</name>
    <name type="synonym">Neptunus trituberculatus</name>
    <dbReference type="NCBI Taxonomy" id="210409"/>
    <lineage>
        <taxon>Eukaryota</taxon>
        <taxon>Metazoa</taxon>
        <taxon>Ecdysozoa</taxon>
        <taxon>Arthropoda</taxon>
        <taxon>Crustacea</taxon>
        <taxon>Multicrustacea</taxon>
        <taxon>Malacostraca</taxon>
        <taxon>Eumalacostraca</taxon>
        <taxon>Eucarida</taxon>
        <taxon>Decapoda</taxon>
        <taxon>Pleocyemata</taxon>
        <taxon>Brachyura</taxon>
        <taxon>Eubrachyura</taxon>
        <taxon>Portunoidea</taxon>
        <taxon>Portunidae</taxon>
        <taxon>Portuninae</taxon>
        <taxon>Portunus</taxon>
    </lineage>
</organism>
<name>A0A5B7JLS5_PORTR</name>
<dbReference type="AlphaFoldDB" id="A0A5B7JLS5"/>
<protein>
    <submittedName>
        <fullName evidence="1">Uncharacterized protein</fullName>
    </submittedName>
</protein>
<sequence length="69" mass="7207">MSATSTQGAMTSPDPITPPPISFLPSLPFSSLLPSLPPTTNSHSLVIIFPSSPYALTPTSHLASFIPPF</sequence>
<dbReference type="EMBL" id="VSRR010101356">
    <property type="protein sequence ID" value="MPC95216.1"/>
    <property type="molecule type" value="Genomic_DNA"/>
</dbReference>
<gene>
    <name evidence="1" type="ORF">E2C01_090417</name>
</gene>
<keyword evidence="2" id="KW-1185">Reference proteome</keyword>
<reference evidence="1 2" key="1">
    <citation type="submission" date="2019-05" db="EMBL/GenBank/DDBJ databases">
        <title>Another draft genome of Portunus trituberculatus and its Hox gene families provides insights of decapod evolution.</title>
        <authorList>
            <person name="Jeong J.-H."/>
            <person name="Song I."/>
            <person name="Kim S."/>
            <person name="Choi T."/>
            <person name="Kim D."/>
            <person name="Ryu S."/>
            <person name="Kim W."/>
        </authorList>
    </citation>
    <scope>NUCLEOTIDE SEQUENCE [LARGE SCALE GENOMIC DNA]</scope>
    <source>
        <tissue evidence="1">Muscle</tissue>
    </source>
</reference>
<evidence type="ECO:0000313" key="1">
    <source>
        <dbReference type="EMBL" id="MPC95216.1"/>
    </source>
</evidence>
<comment type="caution">
    <text evidence="1">The sequence shown here is derived from an EMBL/GenBank/DDBJ whole genome shotgun (WGS) entry which is preliminary data.</text>
</comment>
<dbReference type="Proteomes" id="UP000324222">
    <property type="component" value="Unassembled WGS sequence"/>
</dbReference>
<accession>A0A5B7JLS5</accession>